<gene>
    <name evidence="6" type="ORF">ENP86_02770</name>
</gene>
<dbReference type="EMBL" id="DSKY01000009">
    <property type="protein sequence ID" value="HDY58461.1"/>
    <property type="molecule type" value="Genomic_DNA"/>
</dbReference>
<evidence type="ECO:0000256" key="2">
    <source>
        <dbReference type="HAMAP-Rule" id="MF_02087"/>
    </source>
</evidence>
<protein>
    <recommendedName>
        <fullName evidence="2">Pyridoxal phosphate homeostasis protein</fullName>
        <shortName evidence="2">PLP homeostasis protein</shortName>
    </recommendedName>
</protein>
<accession>A0A7V0Z4F3</accession>
<dbReference type="PIRSF" id="PIRSF004848">
    <property type="entry name" value="YBL036c_PLPDEIII"/>
    <property type="match status" value="1"/>
</dbReference>
<evidence type="ECO:0000259" key="5">
    <source>
        <dbReference type="Pfam" id="PF01168"/>
    </source>
</evidence>
<dbReference type="GO" id="GO:0030170">
    <property type="term" value="F:pyridoxal phosphate binding"/>
    <property type="evidence" value="ECO:0007669"/>
    <property type="project" value="UniProtKB-UniRule"/>
</dbReference>
<evidence type="ECO:0000256" key="3">
    <source>
        <dbReference type="PIRSR" id="PIRSR004848-1"/>
    </source>
</evidence>
<sequence length="225" mass="25376">MDIRENINRLKERIEKAANRVNRNPDEITLVAVTKTVPPDIILQAIDCGIKIIGENRVQEAKEKFNIIGNRVQWHMVGHLQTNKVKDALKIFSLIHSLDSIKLAEEIEKRATNTAECLIEVNTSGEPTKFGIKPEDLFKFYEDLKNFKKIKVLGLMTIGPGWAITDPEASRSSFKLLHDLRDELAQAFDQDFPILSMGMTSDFEIAIEEGSNMIRIGTAIFGPRG</sequence>
<dbReference type="FunFam" id="3.20.20.10:FF:000018">
    <property type="entry name" value="Pyridoxal phosphate homeostasis protein"/>
    <property type="match status" value="1"/>
</dbReference>
<dbReference type="PANTHER" id="PTHR10146">
    <property type="entry name" value="PROLINE SYNTHETASE CO-TRANSCRIBED BACTERIAL HOMOLOG PROTEIN"/>
    <property type="match status" value="1"/>
</dbReference>
<dbReference type="SUPFAM" id="SSF51419">
    <property type="entry name" value="PLP-binding barrel"/>
    <property type="match status" value="1"/>
</dbReference>
<evidence type="ECO:0000313" key="6">
    <source>
        <dbReference type="EMBL" id="HDY58461.1"/>
    </source>
</evidence>
<dbReference type="NCBIfam" id="TIGR00044">
    <property type="entry name" value="YggS family pyridoxal phosphate-dependent enzyme"/>
    <property type="match status" value="1"/>
</dbReference>
<evidence type="ECO:0000256" key="1">
    <source>
        <dbReference type="ARBA" id="ARBA00022898"/>
    </source>
</evidence>
<comment type="function">
    <text evidence="2">Pyridoxal 5'-phosphate (PLP)-binding protein, which is involved in PLP homeostasis.</text>
</comment>
<dbReference type="InterPro" id="IPR029066">
    <property type="entry name" value="PLP-binding_barrel"/>
</dbReference>
<organism evidence="6">
    <name type="scientific">candidate division WOR-3 bacterium</name>
    <dbReference type="NCBI Taxonomy" id="2052148"/>
    <lineage>
        <taxon>Bacteria</taxon>
        <taxon>Bacteria division WOR-3</taxon>
    </lineage>
</organism>
<dbReference type="Gene3D" id="3.20.20.10">
    <property type="entry name" value="Alanine racemase"/>
    <property type="match status" value="1"/>
</dbReference>
<proteinExistence type="inferred from homology"/>
<name>A0A7V0Z4F3_UNCW3</name>
<comment type="cofactor">
    <cofactor evidence="3">
        <name>pyridoxal 5'-phosphate</name>
        <dbReference type="ChEBI" id="CHEBI:597326"/>
    </cofactor>
</comment>
<dbReference type="PANTHER" id="PTHR10146:SF14">
    <property type="entry name" value="PYRIDOXAL PHOSPHATE HOMEOSTASIS PROTEIN"/>
    <property type="match status" value="1"/>
</dbReference>
<dbReference type="CDD" id="cd00635">
    <property type="entry name" value="PLPDE_III_YBL036c_like"/>
    <property type="match status" value="1"/>
</dbReference>
<reference evidence="6" key="1">
    <citation type="journal article" date="2020" name="mSystems">
        <title>Genome- and Community-Level Interaction Insights into Carbon Utilization and Element Cycling Functions of Hydrothermarchaeota in Hydrothermal Sediment.</title>
        <authorList>
            <person name="Zhou Z."/>
            <person name="Liu Y."/>
            <person name="Xu W."/>
            <person name="Pan J."/>
            <person name="Luo Z.H."/>
            <person name="Li M."/>
        </authorList>
    </citation>
    <scope>NUCLEOTIDE SEQUENCE [LARGE SCALE GENOMIC DNA]</scope>
    <source>
        <strain evidence="6">SpSt-258</strain>
    </source>
</reference>
<dbReference type="InterPro" id="IPR011078">
    <property type="entry name" value="PyrdxlP_homeostasis"/>
</dbReference>
<comment type="similarity">
    <text evidence="2 4">Belongs to the pyridoxal phosphate-binding protein YggS/PROSC family.</text>
</comment>
<comment type="caution">
    <text evidence="6">The sequence shown here is derived from an EMBL/GenBank/DDBJ whole genome shotgun (WGS) entry which is preliminary data.</text>
</comment>
<feature type="modified residue" description="N6-(pyridoxal phosphate)lysine" evidence="2 3">
    <location>
        <position position="35"/>
    </location>
</feature>
<dbReference type="InterPro" id="IPR001608">
    <property type="entry name" value="Ala_racemase_N"/>
</dbReference>
<keyword evidence="1 2" id="KW-0663">Pyridoxal phosphate</keyword>
<dbReference type="AlphaFoldDB" id="A0A7V0Z4F3"/>
<evidence type="ECO:0000256" key="4">
    <source>
        <dbReference type="RuleBase" id="RU004514"/>
    </source>
</evidence>
<dbReference type="Pfam" id="PF01168">
    <property type="entry name" value="Ala_racemase_N"/>
    <property type="match status" value="1"/>
</dbReference>
<feature type="domain" description="Alanine racemase N-terminal" evidence="5">
    <location>
        <begin position="7"/>
        <end position="223"/>
    </location>
</feature>
<dbReference type="HAMAP" id="MF_02087">
    <property type="entry name" value="PLP_homeostasis"/>
    <property type="match status" value="1"/>
</dbReference>